<reference evidence="1 3" key="2">
    <citation type="submission" date="2018-07" db="EMBL/GenBank/DDBJ databases">
        <title>Genomic Encyclopedia of Type Strains, Phase IV (KMG-IV): sequencing the most valuable type-strain genomes for metagenomic binning, comparative biology and taxonomic classification.</title>
        <authorList>
            <person name="Goeker M."/>
        </authorList>
    </citation>
    <scope>NUCLEOTIDE SEQUENCE [LARGE SCALE GENOMIC DNA]</scope>
    <source>
        <strain evidence="1 3">DSM 19728</strain>
    </source>
</reference>
<evidence type="ECO:0000313" key="4">
    <source>
        <dbReference type="Proteomes" id="UP000321392"/>
    </source>
</evidence>
<reference evidence="2 4" key="1">
    <citation type="journal article" date="2015" name="Stand. Genomic Sci.">
        <title>Genomic Encyclopedia of Bacterial and Archaeal Type Strains, Phase III: the genomes of soil and plant-associated and newly described type strains.</title>
        <authorList>
            <person name="Whitman W.B."/>
            <person name="Woyke T."/>
            <person name="Klenk H.P."/>
            <person name="Zhou Y."/>
            <person name="Lilburn T.G."/>
            <person name="Beck B.J."/>
            <person name="De Vos P."/>
            <person name="Vandamme P."/>
            <person name="Eisen J.A."/>
            <person name="Garrity G."/>
            <person name="Hugenholtz P."/>
            <person name="Kyrpides N.C."/>
        </authorList>
    </citation>
    <scope>NUCLEOTIDE SEQUENCE [LARGE SCALE GENOMIC DNA]</scope>
    <source>
        <strain evidence="2 4">CGMCC 1.5380</strain>
    </source>
</reference>
<sequence>MINITFIPQLKQINLTGKAVVEFIKTRIHLHVSYSLLKKVMSSINRSMSSLLVPS</sequence>
<dbReference type="EMBL" id="VLKX01000004">
    <property type="protein sequence ID" value="TWI49150.1"/>
    <property type="molecule type" value="Genomic_DNA"/>
</dbReference>
<accession>A0A562PYA6</accession>
<name>A0A562PYA6_9FLAO</name>
<reference evidence="2" key="3">
    <citation type="submission" date="2019-07" db="EMBL/GenBank/DDBJ databases">
        <authorList>
            <person name="Whitman W."/>
            <person name="Huntemann M."/>
            <person name="Clum A."/>
            <person name="Pillay M."/>
            <person name="Palaniappan K."/>
            <person name="Varghese N."/>
            <person name="Mikhailova N."/>
            <person name="Stamatis D."/>
            <person name="Reddy T."/>
            <person name="Daum C."/>
            <person name="Shapiro N."/>
            <person name="Ivanova N."/>
            <person name="Kyrpides N."/>
            <person name="Woyke T."/>
        </authorList>
    </citation>
    <scope>NUCLEOTIDE SEQUENCE</scope>
    <source>
        <strain evidence="2">CGMCC 1.5380</strain>
    </source>
</reference>
<proteinExistence type="predicted"/>
<organism evidence="2 4">
    <name type="scientific">Flavobacterium glaciei</name>
    <dbReference type="NCBI Taxonomy" id="386300"/>
    <lineage>
        <taxon>Bacteria</taxon>
        <taxon>Pseudomonadati</taxon>
        <taxon>Bacteroidota</taxon>
        <taxon>Flavobacteriia</taxon>
        <taxon>Flavobacteriales</taxon>
        <taxon>Flavobacteriaceae</taxon>
        <taxon>Flavobacterium</taxon>
    </lineage>
</organism>
<dbReference type="Proteomes" id="UP000254518">
    <property type="component" value="Unassembled WGS sequence"/>
</dbReference>
<keyword evidence="3" id="KW-1185">Reference proteome</keyword>
<dbReference type="AlphaFoldDB" id="A0A562PYA6"/>
<dbReference type="Proteomes" id="UP000321392">
    <property type="component" value="Unassembled WGS sequence"/>
</dbReference>
<comment type="caution">
    <text evidence="2">The sequence shown here is derived from an EMBL/GenBank/DDBJ whole genome shotgun (WGS) entry which is preliminary data.</text>
</comment>
<dbReference type="EMBL" id="QQBA01000004">
    <property type="protein sequence ID" value="RDI56580.1"/>
    <property type="molecule type" value="Genomic_DNA"/>
</dbReference>
<evidence type="ECO:0000313" key="1">
    <source>
        <dbReference type="EMBL" id="RDI56580.1"/>
    </source>
</evidence>
<evidence type="ECO:0000313" key="3">
    <source>
        <dbReference type="Proteomes" id="UP000254518"/>
    </source>
</evidence>
<protein>
    <submittedName>
        <fullName evidence="2">Uncharacterized protein</fullName>
    </submittedName>
</protein>
<gene>
    <name evidence="1" type="ORF">DFR66_104145</name>
    <name evidence="2" type="ORF">IQ02_01138</name>
</gene>
<evidence type="ECO:0000313" key="2">
    <source>
        <dbReference type="EMBL" id="TWI49150.1"/>
    </source>
</evidence>